<evidence type="ECO:0000313" key="2">
    <source>
        <dbReference type="Proteomes" id="UP000219336"/>
    </source>
</evidence>
<dbReference type="OrthoDB" id="6268698at2"/>
<organism evidence="1 2">
    <name type="scientific">Vibrio thalassae</name>
    <dbReference type="NCBI Taxonomy" id="1243014"/>
    <lineage>
        <taxon>Bacteria</taxon>
        <taxon>Pseudomonadati</taxon>
        <taxon>Pseudomonadota</taxon>
        <taxon>Gammaproteobacteria</taxon>
        <taxon>Vibrionales</taxon>
        <taxon>Vibrionaceae</taxon>
        <taxon>Vibrio</taxon>
    </lineage>
</organism>
<reference evidence="2" key="1">
    <citation type="submission" date="2016-06" db="EMBL/GenBank/DDBJ databases">
        <authorList>
            <person name="Rodrigo-Torres L."/>
            <person name="Arahal R.D."/>
            <person name="Lucena T."/>
        </authorList>
    </citation>
    <scope>NUCLEOTIDE SEQUENCE [LARGE SCALE GENOMIC DNA]</scope>
    <source>
        <strain evidence="2">CECT8203</strain>
    </source>
</reference>
<protein>
    <recommendedName>
        <fullName evidence="3">DUF1566 domain-containing protein</fullName>
    </recommendedName>
</protein>
<dbReference type="EMBL" id="OANU01000159">
    <property type="protein sequence ID" value="SNX50852.1"/>
    <property type="molecule type" value="Genomic_DNA"/>
</dbReference>
<dbReference type="AlphaFoldDB" id="A0A240EQ81"/>
<dbReference type="Proteomes" id="UP000219336">
    <property type="component" value="Unassembled WGS sequence"/>
</dbReference>
<evidence type="ECO:0008006" key="3">
    <source>
        <dbReference type="Google" id="ProtNLM"/>
    </source>
</evidence>
<keyword evidence="2" id="KW-1185">Reference proteome</keyword>
<evidence type="ECO:0000313" key="1">
    <source>
        <dbReference type="EMBL" id="SNX50852.1"/>
    </source>
</evidence>
<gene>
    <name evidence="1" type="ORF">VTH8203_04526</name>
</gene>
<dbReference type="RefSeq" id="WP_096995720.1">
    <property type="nucleotide sequence ID" value="NZ_JBHSII010000001.1"/>
</dbReference>
<accession>A0A240EQ81</accession>
<name>A0A240EQ81_9VIBR</name>
<proteinExistence type="predicted"/>
<sequence>MRNDGHAENGISDAIGTQSQYARYCQDLSNIEFNGRNNWRRVNKQELSDLITSKDIVNTYGWPYQAYYATSNIVDESRVDMVTLIDGHTPYLAK</sequence>